<accession>A0A067JU19</accession>
<dbReference type="EMBL" id="KK914908">
    <property type="protein sequence ID" value="KDP26273.1"/>
    <property type="molecule type" value="Genomic_DNA"/>
</dbReference>
<evidence type="ECO:0000313" key="2">
    <source>
        <dbReference type="Proteomes" id="UP000027138"/>
    </source>
</evidence>
<gene>
    <name evidence="1" type="ORF">JCGZ_22429</name>
</gene>
<evidence type="ECO:0000313" key="1">
    <source>
        <dbReference type="EMBL" id="KDP26273.1"/>
    </source>
</evidence>
<sequence>MNSRVTQNIVALRRLYPRNAAASYVTQLTFRTVAAYPYKQCRPLHGRAPEVSASLELRDATKSAVTQVIAA</sequence>
<protein>
    <submittedName>
        <fullName evidence="1">Uncharacterized protein</fullName>
    </submittedName>
</protein>
<dbReference type="AlphaFoldDB" id="A0A067JU19"/>
<reference evidence="1 2" key="1">
    <citation type="journal article" date="2014" name="PLoS ONE">
        <title>Global Analysis of Gene Expression Profiles in Physic Nut (Jatropha curcas L.) Seedlings Exposed to Salt Stress.</title>
        <authorList>
            <person name="Zhang L."/>
            <person name="Zhang C."/>
            <person name="Wu P."/>
            <person name="Chen Y."/>
            <person name="Li M."/>
            <person name="Jiang H."/>
            <person name="Wu G."/>
        </authorList>
    </citation>
    <scope>NUCLEOTIDE SEQUENCE [LARGE SCALE GENOMIC DNA]</scope>
    <source>
        <strain evidence="2">cv. GZQX0401</strain>
        <tissue evidence="1">Young leaves</tissue>
    </source>
</reference>
<organism evidence="1 2">
    <name type="scientific">Jatropha curcas</name>
    <name type="common">Barbados nut</name>
    <dbReference type="NCBI Taxonomy" id="180498"/>
    <lineage>
        <taxon>Eukaryota</taxon>
        <taxon>Viridiplantae</taxon>
        <taxon>Streptophyta</taxon>
        <taxon>Embryophyta</taxon>
        <taxon>Tracheophyta</taxon>
        <taxon>Spermatophyta</taxon>
        <taxon>Magnoliopsida</taxon>
        <taxon>eudicotyledons</taxon>
        <taxon>Gunneridae</taxon>
        <taxon>Pentapetalae</taxon>
        <taxon>rosids</taxon>
        <taxon>fabids</taxon>
        <taxon>Malpighiales</taxon>
        <taxon>Euphorbiaceae</taxon>
        <taxon>Crotonoideae</taxon>
        <taxon>Jatropheae</taxon>
        <taxon>Jatropha</taxon>
    </lineage>
</organism>
<proteinExistence type="predicted"/>
<name>A0A067JU19_JATCU</name>
<keyword evidence="2" id="KW-1185">Reference proteome</keyword>
<dbReference type="Proteomes" id="UP000027138">
    <property type="component" value="Unassembled WGS sequence"/>
</dbReference>